<keyword evidence="6" id="KW-0464">Manganese</keyword>
<dbReference type="InterPro" id="IPR001261">
    <property type="entry name" value="ArgE/DapE_CS"/>
</dbReference>
<evidence type="ECO:0000256" key="2">
    <source>
        <dbReference type="ARBA" id="ARBA00006153"/>
    </source>
</evidence>
<dbReference type="SUPFAM" id="SSF53187">
    <property type="entry name" value="Zn-dependent exopeptidases"/>
    <property type="match status" value="1"/>
</dbReference>
<feature type="domain" description="Peptidase M20 dimerisation" evidence="7">
    <location>
        <begin position="214"/>
        <end position="290"/>
    </location>
</feature>
<dbReference type="PIRSF" id="PIRSF001235">
    <property type="entry name" value="Amidase_carbamoylase"/>
    <property type="match status" value="1"/>
</dbReference>
<evidence type="ECO:0000256" key="4">
    <source>
        <dbReference type="ARBA" id="ARBA00022723"/>
    </source>
</evidence>
<comment type="caution">
    <text evidence="8">The sequence shown here is derived from an EMBL/GenBank/DDBJ whole genome shotgun (WGS) entry which is preliminary data.</text>
</comment>
<dbReference type="EMBL" id="JBHLYR010000063">
    <property type="protein sequence ID" value="MFB9994538.1"/>
    <property type="molecule type" value="Genomic_DNA"/>
</dbReference>
<comment type="cofactor">
    <cofactor evidence="1">
        <name>Mn(2+)</name>
        <dbReference type="ChEBI" id="CHEBI:29035"/>
    </cofactor>
</comment>
<organism evidence="8 9">
    <name type="scientific">Deinococcus oregonensis</name>
    <dbReference type="NCBI Taxonomy" id="1805970"/>
    <lineage>
        <taxon>Bacteria</taxon>
        <taxon>Thermotogati</taxon>
        <taxon>Deinococcota</taxon>
        <taxon>Deinococci</taxon>
        <taxon>Deinococcales</taxon>
        <taxon>Deinococcaceae</taxon>
        <taxon>Deinococcus</taxon>
    </lineage>
</organism>
<sequence length="414" mass="43239">MTIPHPDLTQTVLDACHTLAGFTTTPGRITRTFLAPPTHDVHAFLTGWAQRLGMTIRVDAAGNLRCRWEGNGPNAPTLYLGSHLDTVPNAGAYDGILGVVLGFALVETLGGRRLPFALEVLGFSEEEGVRYGASFFGSLALLGTAGPMLELRDAGGQALRDALTEFGLDAEALPSAEIAGNALGYLEIHIEQGPVLEAAGQSIGVVEAIAGQNRLDLTFTGRASHAGTTPMLLRRDALAAAARFVVAAEELARSTPGLVATVGMMDVKPGAGNVIPGEVRCSLDIRHARDEVRLAALPGLLASAEQFATERGVTLAVTPKMEVQATPMHPQFRALLHQAAADAGLAHPELVSGAGHDAMVMAARMPAAMLFVRSPGGLSHHPDEAVLNEDVADALAVGERFLHLLAAEGGMHGL</sequence>
<protein>
    <submittedName>
        <fullName evidence="8">Allantoate amidohydrolase</fullName>
    </submittedName>
</protein>
<dbReference type="RefSeq" id="WP_380015540.1">
    <property type="nucleotide sequence ID" value="NZ_JBHLYR010000063.1"/>
</dbReference>
<evidence type="ECO:0000313" key="9">
    <source>
        <dbReference type="Proteomes" id="UP001589733"/>
    </source>
</evidence>
<gene>
    <name evidence="8" type="ORF">ACFFLM_21505</name>
</gene>
<comment type="similarity">
    <text evidence="2">Belongs to the peptidase M20 family.</text>
</comment>
<dbReference type="Pfam" id="PF01546">
    <property type="entry name" value="Peptidase_M20"/>
    <property type="match status" value="1"/>
</dbReference>
<dbReference type="Pfam" id="PF07687">
    <property type="entry name" value="M20_dimer"/>
    <property type="match status" value="1"/>
</dbReference>
<dbReference type="NCBIfam" id="NF006775">
    <property type="entry name" value="PRK09290.2-5"/>
    <property type="match status" value="1"/>
</dbReference>
<dbReference type="PANTHER" id="PTHR32494:SF19">
    <property type="entry name" value="ALLANTOATE DEIMINASE-RELATED"/>
    <property type="match status" value="1"/>
</dbReference>
<keyword evidence="4" id="KW-0479">Metal-binding</keyword>
<dbReference type="CDD" id="cd03884">
    <property type="entry name" value="M20_bAS"/>
    <property type="match status" value="1"/>
</dbReference>
<dbReference type="PROSITE" id="PS00758">
    <property type="entry name" value="ARGE_DAPE_CPG2_1"/>
    <property type="match status" value="1"/>
</dbReference>
<reference evidence="8 9" key="1">
    <citation type="submission" date="2024-09" db="EMBL/GenBank/DDBJ databases">
        <authorList>
            <person name="Sun Q."/>
            <person name="Mori K."/>
        </authorList>
    </citation>
    <scope>NUCLEOTIDE SEQUENCE [LARGE SCALE GENOMIC DNA]</scope>
    <source>
        <strain evidence="8 9">JCM 13503</strain>
    </source>
</reference>
<dbReference type="InterPro" id="IPR010158">
    <property type="entry name" value="Amidase_Cbmase"/>
</dbReference>
<dbReference type="NCBIfam" id="TIGR01879">
    <property type="entry name" value="hydantase"/>
    <property type="match status" value="1"/>
</dbReference>
<evidence type="ECO:0000259" key="7">
    <source>
        <dbReference type="Pfam" id="PF07687"/>
    </source>
</evidence>
<proteinExistence type="inferred from homology"/>
<evidence type="ECO:0000256" key="1">
    <source>
        <dbReference type="ARBA" id="ARBA00001936"/>
    </source>
</evidence>
<dbReference type="PANTHER" id="PTHR32494">
    <property type="entry name" value="ALLANTOATE DEIMINASE-RELATED"/>
    <property type="match status" value="1"/>
</dbReference>
<dbReference type="InterPro" id="IPR002933">
    <property type="entry name" value="Peptidase_M20"/>
</dbReference>
<name>A0ABV6B832_9DEIO</name>
<dbReference type="Gene3D" id="3.40.630.10">
    <property type="entry name" value="Zn peptidases"/>
    <property type="match status" value="1"/>
</dbReference>
<accession>A0ABV6B832</accession>
<dbReference type="InterPro" id="IPR036264">
    <property type="entry name" value="Bact_exopeptidase_dim_dom"/>
</dbReference>
<dbReference type="SUPFAM" id="SSF55031">
    <property type="entry name" value="Bacterial exopeptidase dimerisation domain"/>
    <property type="match status" value="1"/>
</dbReference>
<dbReference type="Gene3D" id="3.30.70.360">
    <property type="match status" value="1"/>
</dbReference>
<keyword evidence="5" id="KW-0378">Hydrolase</keyword>
<keyword evidence="9" id="KW-1185">Reference proteome</keyword>
<comment type="subunit">
    <text evidence="3">Homodimer.</text>
</comment>
<evidence type="ECO:0000256" key="6">
    <source>
        <dbReference type="ARBA" id="ARBA00023211"/>
    </source>
</evidence>
<dbReference type="Proteomes" id="UP001589733">
    <property type="component" value="Unassembled WGS sequence"/>
</dbReference>
<evidence type="ECO:0000313" key="8">
    <source>
        <dbReference type="EMBL" id="MFB9994538.1"/>
    </source>
</evidence>
<dbReference type="InterPro" id="IPR011650">
    <property type="entry name" value="Peptidase_M20_dimer"/>
</dbReference>
<evidence type="ECO:0000256" key="3">
    <source>
        <dbReference type="ARBA" id="ARBA00011738"/>
    </source>
</evidence>
<evidence type="ECO:0000256" key="5">
    <source>
        <dbReference type="ARBA" id="ARBA00022801"/>
    </source>
</evidence>